<name>A0ABV2DNB3_9HYPH</name>
<dbReference type="InterPro" id="IPR016163">
    <property type="entry name" value="Ald_DH_C"/>
</dbReference>
<dbReference type="Gene3D" id="3.40.605.10">
    <property type="entry name" value="Aldehyde Dehydrogenase, Chain A, domain 1"/>
    <property type="match status" value="1"/>
</dbReference>
<feature type="domain" description="Aldehyde dehydrogenase" evidence="4">
    <location>
        <begin position="39"/>
        <end position="502"/>
    </location>
</feature>
<dbReference type="InterPro" id="IPR016162">
    <property type="entry name" value="Ald_DH_N"/>
</dbReference>
<comment type="caution">
    <text evidence="5">The sequence shown here is derived from an EMBL/GenBank/DDBJ whole genome shotgun (WGS) entry which is preliminary data.</text>
</comment>
<dbReference type="InterPro" id="IPR015590">
    <property type="entry name" value="Aldehyde_DH_dom"/>
</dbReference>
<protein>
    <submittedName>
        <fullName evidence="5">Aldehyde dehydrogenase family protein</fullName>
    </submittedName>
</protein>
<dbReference type="PANTHER" id="PTHR11699">
    <property type="entry name" value="ALDEHYDE DEHYDROGENASE-RELATED"/>
    <property type="match status" value="1"/>
</dbReference>
<dbReference type="PROSITE" id="PS00687">
    <property type="entry name" value="ALDEHYDE_DEHYDR_GLU"/>
    <property type="match status" value="1"/>
</dbReference>
<keyword evidence="6" id="KW-1185">Reference proteome</keyword>
<sequence>MACQIQLPDERGRVMAPMPAANNPDFGPLPSRHFIDGEWRASYSGATMPTFDPGSAEIHAEFAAGGADDIADAVASARRAGQGEWRKLSPAERGRILAKAAILIRENAERLAVAEVLDSGKTLAEARGDVRGSARAFEYYAGAADKHEGKTYPLGPDYTSYSIEEPVGVTAHIVPWNYPLSTACRSIAPALAAGCTAVVKPAEQTPMTALLLAEILVQAGLPRGVCNVVTGTGTGAGAPLVSHPDVRHVTFTGSTATGIHVMKAAAQNIASVTLELGGKSPNIVLADADIDLALDNVVGAIFENAGQICSAGSRLVIERSIHAEFIEKLAARARALRIGHGLSEGINFGAINSAEHLRKVSAYVAGARARGVEVAVGGNATTDPATGKGWFFEPTILDRVTWDDPVVQEEIFGPVLAVQVVDSAEEAITAANCTDFALVAGLFTRDLSKAHRIARDVDAGQVYVNEYFAGGIETPFGGNRRSGIGREKGLIAVASYCKTKAVTIRL</sequence>
<dbReference type="CDD" id="cd07109">
    <property type="entry name" value="ALDH_AAS00426"/>
    <property type="match status" value="1"/>
</dbReference>
<evidence type="ECO:0000313" key="6">
    <source>
        <dbReference type="Proteomes" id="UP001548832"/>
    </source>
</evidence>
<proteinExistence type="inferred from homology"/>
<evidence type="ECO:0000256" key="1">
    <source>
        <dbReference type="ARBA" id="ARBA00023002"/>
    </source>
</evidence>
<dbReference type="EMBL" id="JBEWSZ010000004">
    <property type="protein sequence ID" value="MET2831434.1"/>
    <property type="molecule type" value="Genomic_DNA"/>
</dbReference>
<gene>
    <name evidence="5" type="ORF">ABVQ20_31260</name>
</gene>
<comment type="similarity">
    <text evidence="3">Belongs to the aldehyde dehydrogenase family.</text>
</comment>
<keyword evidence="1 3" id="KW-0560">Oxidoreductase</keyword>
<accession>A0ABV2DNB3</accession>
<dbReference type="SUPFAM" id="SSF53720">
    <property type="entry name" value="ALDH-like"/>
    <property type="match status" value="1"/>
</dbReference>
<dbReference type="Proteomes" id="UP001548832">
    <property type="component" value="Unassembled WGS sequence"/>
</dbReference>
<evidence type="ECO:0000259" key="4">
    <source>
        <dbReference type="Pfam" id="PF00171"/>
    </source>
</evidence>
<feature type="active site" evidence="2">
    <location>
        <position position="275"/>
    </location>
</feature>
<dbReference type="InterPro" id="IPR029510">
    <property type="entry name" value="Ald_DH_CS_GLU"/>
</dbReference>
<evidence type="ECO:0000256" key="2">
    <source>
        <dbReference type="PROSITE-ProRule" id="PRU10007"/>
    </source>
</evidence>
<evidence type="ECO:0000256" key="3">
    <source>
        <dbReference type="RuleBase" id="RU003345"/>
    </source>
</evidence>
<dbReference type="PROSITE" id="PS00070">
    <property type="entry name" value="ALDEHYDE_DEHYDR_CYS"/>
    <property type="match status" value="1"/>
</dbReference>
<reference evidence="5 6" key="1">
    <citation type="submission" date="2024-06" db="EMBL/GenBank/DDBJ databases">
        <authorList>
            <person name="Kim D.-U."/>
        </authorList>
    </citation>
    <scope>NUCLEOTIDE SEQUENCE [LARGE SCALE GENOMIC DNA]</scope>
    <source>
        <strain evidence="5 6">KACC15460</strain>
    </source>
</reference>
<dbReference type="Pfam" id="PF00171">
    <property type="entry name" value="Aldedh"/>
    <property type="match status" value="1"/>
</dbReference>
<organism evidence="5 6">
    <name type="scientific">Mesorhizobium shangrilense</name>
    <dbReference type="NCBI Taxonomy" id="460060"/>
    <lineage>
        <taxon>Bacteria</taxon>
        <taxon>Pseudomonadati</taxon>
        <taxon>Pseudomonadota</taxon>
        <taxon>Alphaproteobacteria</taxon>
        <taxon>Hyphomicrobiales</taxon>
        <taxon>Phyllobacteriaceae</taxon>
        <taxon>Mesorhizobium</taxon>
    </lineage>
</organism>
<dbReference type="InterPro" id="IPR016160">
    <property type="entry name" value="Ald_DH_CS_CYS"/>
</dbReference>
<dbReference type="Gene3D" id="3.40.309.10">
    <property type="entry name" value="Aldehyde Dehydrogenase, Chain A, domain 2"/>
    <property type="match status" value="1"/>
</dbReference>
<evidence type="ECO:0000313" key="5">
    <source>
        <dbReference type="EMBL" id="MET2831434.1"/>
    </source>
</evidence>
<dbReference type="InterPro" id="IPR016161">
    <property type="entry name" value="Ald_DH/histidinol_DH"/>
</dbReference>